<evidence type="ECO:0008006" key="4">
    <source>
        <dbReference type="Google" id="ProtNLM"/>
    </source>
</evidence>
<dbReference type="InterPro" id="IPR007165">
    <property type="entry name" value="Phage_holin_4_2"/>
</dbReference>
<feature type="transmembrane region" description="Helical" evidence="1">
    <location>
        <begin position="53"/>
        <end position="77"/>
    </location>
</feature>
<sequence>MRLIIKLLLTALAVVILAKILPGVAVEGYLSAIIVAVVVALLRFIVKPILVILTLPITILTLGLFLLIINAFIILLADYFIDGFAVTNIWWALLFSLLLSLLQSILYSIFDKK</sequence>
<reference evidence="2 3" key="1">
    <citation type="submission" date="2020-04" db="EMBL/GenBank/DDBJ databases">
        <title>Genome sequence of Altibacter aquimarinus strain ALE3EI.</title>
        <authorList>
            <person name="Oh H.-M."/>
            <person name="Jang D."/>
        </authorList>
    </citation>
    <scope>NUCLEOTIDE SEQUENCE [LARGE SCALE GENOMIC DNA]</scope>
    <source>
        <strain evidence="2 3">ALE3EI</strain>
    </source>
</reference>
<proteinExistence type="predicted"/>
<dbReference type="KEGG" id="alti:ALE3EI_1302"/>
<evidence type="ECO:0000313" key="3">
    <source>
        <dbReference type="Proteomes" id="UP000515514"/>
    </source>
</evidence>
<keyword evidence="3" id="KW-1185">Reference proteome</keyword>
<dbReference type="AlphaFoldDB" id="A0A7G8PU51"/>
<keyword evidence="1" id="KW-1133">Transmembrane helix</keyword>
<accession>A0A7G8PU51</accession>
<evidence type="ECO:0000256" key="1">
    <source>
        <dbReference type="SAM" id="Phobius"/>
    </source>
</evidence>
<dbReference type="EMBL" id="CP052909">
    <property type="protein sequence ID" value="QNJ97867.1"/>
    <property type="molecule type" value="Genomic_DNA"/>
</dbReference>
<keyword evidence="1" id="KW-0812">Transmembrane</keyword>
<dbReference type="PANTHER" id="PTHR37309:SF1">
    <property type="entry name" value="SLR0284 PROTEIN"/>
    <property type="match status" value="1"/>
</dbReference>
<name>A0A7G8PU51_9FLAO</name>
<dbReference type="Pfam" id="PF04020">
    <property type="entry name" value="Phage_holin_4_2"/>
    <property type="match status" value="1"/>
</dbReference>
<keyword evidence="1" id="KW-0472">Membrane</keyword>
<gene>
    <name evidence="2" type="ORF">ALE3EI_1302</name>
</gene>
<organism evidence="2 3">
    <name type="scientific">Constantimarinum furrinae</name>
    <dbReference type="NCBI Taxonomy" id="2562285"/>
    <lineage>
        <taxon>Bacteria</taxon>
        <taxon>Pseudomonadati</taxon>
        <taxon>Bacteroidota</taxon>
        <taxon>Flavobacteriia</taxon>
        <taxon>Flavobacteriales</taxon>
        <taxon>Flavobacteriaceae</taxon>
        <taxon>Altibacter/Constantimarinum group</taxon>
        <taxon>Constantimarinum</taxon>
    </lineage>
</organism>
<dbReference type="PANTHER" id="PTHR37309">
    <property type="entry name" value="SLR0284 PROTEIN"/>
    <property type="match status" value="1"/>
</dbReference>
<protein>
    <recommendedName>
        <fullName evidence="4">Phage holin family protein</fullName>
    </recommendedName>
</protein>
<feature type="transmembrane region" description="Helical" evidence="1">
    <location>
        <begin position="28"/>
        <end position="46"/>
    </location>
</feature>
<dbReference type="Proteomes" id="UP000515514">
    <property type="component" value="Chromosome"/>
</dbReference>
<feature type="transmembrane region" description="Helical" evidence="1">
    <location>
        <begin position="89"/>
        <end position="110"/>
    </location>
</feature>
<dbReference type="RefSeq" id="WP_186992131.1">
    <property type="nucleotide sequence ID" value="NZ_CP052909.1"/>
</dbReference>
<evidence type="ECO:0000313" key="2">
    <source>
        <dbReference type="EMBL" id="QNJ97867.1"/>
    </source>
</evidence>